<dbReference type="AlphaFoldDB" id="A0A8J3ZLU0"/>
<dbReference type="PROSITE" id="PS50887">
    <property type="entry name" value="GGDEF"/>
    <property type="match status" value="1"/>
</dbReference>
<organism evidence="5 6">
    <name type="scientific">Virgisporangium ochraceum</name>
    <dbReference type="NCBI Taxonomy" id="65505"/>
    <lineage>
        <taxon>Bacteria</taxon>
        <taxon>Bacillati</taxon>
        <taxon>Actinomycetota</taxon>
        <taxon>Actinomycetes</taxon>
        <taxon>Micromonosporales</taxon>
        <taxon>Micromonosporaceae</taxon>
        <taxon>Virgisporangium</taxon>
    </lineage>
</organism>
<dbReference type="SMART" id="SM00086">
    <property type="entry name" value="PAC"/>
    <property type="match status" value="1"/>
</dbReference>
<dbReference type="Gene3D" id="3.30.450.20">
    <property type="entry name" value="PAS domain"/>
    <property type="match status" value="1"/>
</dbReference>
<dbReference type="PANTHER" id="PTHR44757">
    <property type="entry name" value="DIGUANYLATE CYCLASE DGCP"/>
    <property type="match status" value="1"/>
</dbReference>
<protein>
    <recommendedName>
        <fullName evidence="7">Diguanylate cyclase with PAS/PAC sensor</fullName>
    </recommendedName>
</protein>
<gene>
    <name evidence="5" type="ORF">Voc01_010380</name>
</gene>
<feature type="transmembrane region" description="Helical" evidence="1">
    <location>
        <begin position="306"/>
        <end position="326"/>
    </location>
</feature>
<dbReference type="InterPro" id="IPR000014">
    <property type="entry name" value="PAS"/>
</dbReference>
<evidence type="ECO:0008006" key="7">
    <source>
        <dbReference type="Google" id="ProtNLM"/>
    </source>
</evidence>
<feature type="transmembrane region" description="Helical" evidence="1">
    <location>
        <begin position="241"/>
        <end position="261"/>
    </location>
</feature>
<dbReference type="SMART" id="SM00267">
    <property type="entry name" value="GGDEF"/>
    <property type="match status" value="1"/>
</dbReference>
<keyword evidence="6" id="KW-1185">Reference proteome</keyword>
<dbReference type="InterPro" id="IPR043128">
    <property type="entry name" value="Rev_trsase/Diguanyl_cyclase"/>
</dbReference>
<dbReference type="PANTHER" id="PTHR44757:SF2">
    <property type="entry name" value="BIOFILM ARCHITECTURE MAINTENANCE PROTEIN MBAA"/>
    <property type="match status" value="1"/>
</dbReference>
<dbReference type="Pfam" id="PF08447">
    <property type="entry name" value="PAS_3"/>
    <property type="match status" value="1"/>
</dbReference>
<keyword evidence="1" id="KW-0812">Transmembrane</keyword>
<proteinExistence type="predicted"/>
<dbReference type="PROSITE" id="PS50112">
    <property type="entry name" value="PAS"/>
    <property type="match status" value="1"/>
</dbReference>
<dbReference type="InterPro" id="IPR035965">
    <property type="entry name" value="PAS-like_dom_sf"/>
</dbReference>
<dbReference type="CDD" id="cd00130">
    <property type="entry name" value="PAS"/>
    <property type="match status" value="1"/>
</dbReference>
<dbReference type="RefSeq" id="WP_203926116.1">
    <property type="nucleotide sequence ID" value="NZ_BOPH01000016.1"/>
</dbReference>
<dbReference type="NCBIfam" id="TIGR00229">
    <property type="entry name" value="sensory_box"/>
    <property type="match status" value="1"/>
</dbReference>
<feature type="domain" description="GGDEF" evidence="4">
    <location>
        <begin position="494"/>
        <end position="619"/>
    </location>
</feature>
<dbReference type="SUPFAM" id="SSF55785">
    <property type="entry name" value="PYP-like sensor domain (PAS domain)"/>
    <property type="match status" value="1"/>
</dbReference>
<feature type="domain" description="PAC" evidence="3">
    <location>
        <begin position="415"/>
        <end position="466"/>
    </location>
</feature>
<evidence type="ECO:0000313" key="5">
    <source>
        <dbReference type="EMBL" id="GIJ66121.1"/>
    </source>
</evidence>
<feature type="transmembrane region" description="Helical" evidence="1">
    <location>
        <begin position="183"/>
        <end position="204"/>
    </location>
</feature>
<dbReference type="InterPro" id="IPR000160">
    <property type="entry name" value="GGDEF_dom"/>
</dbReference>
<reference evidence="5" key="1">
    <citation type="submission" date="2021-01" db="EMBL/GenBank/DDBJ databases">
        <title>Whole genome shotgun sequence of Virgisporangium ochraceum NBRC 16418.</title>
        <authorList>
            <person name="Komaki H."/>
            <person name="Tamura T."/>
        </authorList>
    </citation>
    <scope>NUCLEOTIDE SEQUENCE</scope>
    <source>
        <strain evidence="5">NBRC 16418</strain>
    </source>
</reference>
<dbReference type="InterPro" id="IPR000700">
    <property type="entry name" value="PAS-assoc_C"/>
</dbReference>
<dbReference type="PROSITE" id="PS50113">
    <property type="entry name" value="PAC"/>
    <property type="match status" value="1"/>
</dbReference>
<dbReference type="Pfam" id="PF00990">
    <property type="entry name" value="GGDEF"/>
    <property type="match status" value="1"/>
</dbReference>
<comment type="caution">
    <text evidence="5">The sequence shown here is derived from an EMBL/GenBank/DDBJ whole genome shotgun (WGS) entry which is preliminary data.</text>
</comment>
<feature type="transmembrane region" description="Helical" evidence="1">
    <location>
        <begin position="21"/>
        <end position="39"/>
    </location>
</feature>
<evidence type="ECO:0000259" key="2">
    <source>
        <dbReference type="PROSITE" id="PS50112"/>
    </source>
</evidence>
<sequence length="619" mass="66837">MSGKRVALAVCGAVRFVARDRVLTAFVLLAVAAPLYFLAGVGPAALQVQVFWTFQVALDVVFVAICVALARQPGGYAELRRLWRVVAFMCAMFVIGDGSQVVLSLAEPGLRATVSGDVQSVALLIGMVPTLVVLLRHPTSHHNRSEKFRNWLDAVIVLLGGSAFVWATVIADQVAEGGLTQKINVLVNAAVLMVVAFTVIRLMLGGDRLKTRPGGTLLAVGSLTFALASCGSAVQTPAADLAVTQALRITPIMIFMLGLWVELRPQHLVNVVFAPARRYSFVPYVSIVLTFGLMLALLPGGLDARAWGAVIAVTLITMLVVIRQLAAFADNERLFRELVGHEKRFRALLQHSSDITAVTGTDRRITYVSPAIERILGVPPDEITGTMWLNRLHPDDRQSVGGLLLDLAADPGRTVTFQARFRHADGSYRWLELFSTNLLDEPGVNGIVSNARDITDARRLRDKLHHQAHHDALTGLANRALFTERLEQVVAAGRQVGICLIDLDDFKPINDTIGHHAGDAVLVAVGQRLRDGFREQDLAARLGGDEFAVLVPDADETLVAKLVERVDALLADPVVVDGAVVPVRASIGSVVAAAITPDELLRRADQAMYATKRARKAAV</sequence>
<dbReference type="SMART" id="SM00091">
    <property type="entry name" value="PAS"/>
    <property type="match status" value="1"/>
</dbReference>
<dbReference type="SUPFAM" id="SSF55073">
    <property type="entry name" value="Nucleotide cyclase"/>
    <property type="match status" value="1"/>
</dbReference>
<dbReference type="InterPro" id="IPR001610">
    <property type="entry name" value="PAC"/>
</dbReference>
<evidence type="ECO:0000259" key="4">
    <source>
        <dbReference type="PROSITE" id="PS50887"/>
    </source>
</evidence>
<feature type="transmembrane region" description="Helical" evidence="1">
    <location>
        <begin position="118"/>
        <end position="139"/>
    </location>
</feature>
<evidence type="ECO:0000313" key="6">
    <source>
        <dbReference type="Proteomes" id="UP000635606"/>
    </source>
</evidence>
<keyword evidence="1" id="KW-0472">Membrane</keyword>
<dbReference type="Proteomes" id="UP000635606">
    <property type="component" value="Unassembled WGS sequence"/>
</dbReference>
<dbReference type="InterPro" id="IPR029787">
    <property type="entry name" value="Nucleotide_cyclase"/>
</dbReference>
<dbReference type="CDD" id="cd01949">
    <property type="entry name" value="GGDEF"/>
    <property type="match status" value="1"/>
</dbReference>
<feature type="transmembrane region" description="Helical" evidence="1">
    <location>
        <begin position="281"/>
        <end position="300"/>
    </location>
</feature>
<accession>A0A8J3ZLU0</accession>
<name>A0A8J3ZLU0_9ACTN</name>
<feature type="transmembrane region" description="Helical" evidence="1">
    <location>
        <begin position="216"/>
        <end position="235"/>
    </location>
</feature>
<keyword evidence="1" id="KW-1133">Transmembrane helix</keyword>
<evidence type="ECO:0000256" key="1">
    <source>
        <dbReference type="SAM" id="Phobius"/>
    </source>
</evidence>
<dbReference type="InterPro" id="IPR013655">
    <property type="entry name" value="PAS_fold_3"/>
</dbReference>
<dbReference type="EMBL" id="BOPH01000016">
    <property type="protein sequence ID" value="GIJ66121.1"/>
    <property type="molecule type" value="Genomic_DNA"/>
</dbReference>
<evidence type="ECO:0000259" key="3">
    <source>
        <dbReference type="PROSITE" id="PS50113"/>
    </source>
</evidence>
<feature type="domain" description="PAS" evidence="2">
    <location>
        <begin position="341"/>
        <end position="412"/>
    </location>
</feature>
<feature type="transmembrane region" description="Helical" evidence="1">
    <location>
        <begin position="82"/>
        <end position="106"/>
    </location>
</feature>
<feature type="transmembrane region" description="Helical" evidence="1">
    <location>
        <begin position="51"/>
        <end position="70"/>
    </location>
</feature>
<feature type="transmembrane region" description="Helical" evidence="1">
    <location>
        <begin position="151"/>
        <end position="171"/>
    </location>
</feature>
<dbReference type="InterPro" id="IPR052155">
    <property type="entry name" value="Biofilm_reg_signaling"/>
</dbReference>
<dbReference type="NCBIfam" id="TIGR00254">
    <property type="entry name" value="GGDEF"/>
    <property type="match status" value="1"/>
</dbReference>
<dbReference type="Gene3D" id="3.30.70.270">
    <property type="match status" value="1"/>
</dbReference>